<keyword evidence="9" id="KW-1185">Reference proteome</keyword>
<feature type="compositionally biased region" description="Polar residues" evidence="6">
    <location>
        <begin position="411"/>
        <end position="426"/>
    </location>
</feature>
<dbReference type="SMART" id="SM01187">
    <property type="entry name" value="Elicitin"/>
    <property type="match status" value="1"/>
</dbReference>
<dbReference type="InterPro" id="IPR036470">
    <property type="entry name" value="Elicitin_sf"/>
</dbReference>
<keyword evidence="5" id="KW-1015">Disulfide bond</keyword>
<evidence type="ECO:0000313" key="9">
    <source>
        <dbReference type="Proteomes" id="UP000005238"/>
    </source>
</evidence>
<dbReference type="STRING" id="164328.H3GPE1"/>
<evidence type="ECO:0000256" key="4">
    <source>
        <dbReference type="ARBA" id="ARBA00022978"/>
    </source>
</evidence>
<dbReference type="AlphaFoldDB" id="H3GPE1"/>
<evidence type="ECO:0000256" key="3">
    <source>
        <dbReference type="ARBA" id="ARBA00022525"/>
    </source>
</evidence>
<dbReference type="GO" id="GO:0005576">
    <property type="term" value="C:extracellular region"/>
    <property type="evidence" value="ECO:0007669"/>
    <property type="project" value="UniProtKB-SubCell"/>
</dbReference>
<protein>
    <submittedName>
        <fullName evidence="8">Putative elicitin protein RAM3B</fullName>
    </submittedName>
</protein>
<organism evidence="8 9">
    <name type="scientific">Phytophthora ramorum</name>
    <name type="common">Sudden oak death agent</name>
    <dbReference type="NCBI Taxonomy" id="164328"/>
    <lineage>
        <taxon>Eukaryota</taxon>
        <taxon>Sar</taxon>
        <taxon>Stramenopiles</taxon>
        <taxon>Oomycota</taxon>
        <taxon>Peronosporomycetes</taxon>
        <taxon>Peronosporales</taxon>
        <taxon>Peronosporaceae</taxon>
        <taxon>Phytophthora</taxon>
    </lineage>
</organism>
<dbReference type="InParanoid" id="H3GPE1"/>
<feature type="signal peptide" evidence="7">
    <location>
        <begin position="1"/>
        <end position="20"/>
    </location>
</feature>
<dbReference type="InterPro" id="IPR002200">
    <property type="entry name" value="Elicitin"/>
</dbReference>
<evidence type="ECO:0000256" key="1">
    <source>
        <dbReference type="ARBA" id="ARBA00004613"/>
    </source>
</evidence>
<feature type="region of interest" description="Disordered" evidence="6">
    <location>
        <begin position="411"/>
        <end position="459"/>
    </location>
</feature>
<comment type="subcellular location">
    <subcellularLocation>
        <location evidence="1">Secreted</location>
    </subcellularLocation>
</comment>
<feature type="region of interest" description="Disordered" evidence="6">
    <location>
        <begin position="126"/>
        <end position="197"/>
    </location>
</feature>
<reference evidence="9" key="1">
    <citation type="journal article" date="2006" name="Science">
        <title>Phytophthora genome sequences uncover evolutionary origins and mechanisms of pathogenesis.</title>
        <authorList>
            <person name="Tyler B.M."/>
            <person name="Tripathy S."/>
            <person name="Zhang X."/>
            <person name="Dehal P."/>
            <person name="Jiang R.H."/>
            <person name="Aerts A."/>
            <person name="Arredondo F.D."/>
            <person name="Baxter L."/>
            <person name="Bensasson D."/>
            <person name="Beynon J.L."/>
            <person name="Chapman J."/>
            <person name="Damasceno C.M."/>
            <person name="Dorrance A.E."/>
            <person name="Dou D."/>
            <person name="Dickerman A.W."/>
            <person name="Dubchak I.L."/>
            <person name="Garbelotto M."/>
            <person name="Gijzen M."/>
            <person name="Gordon S.G."/>
            <person name="Govers F."/>
            <person name="Grunwald N.J."/>
            <person name="Huang W."/>
            <person name="Ivors K.L."/>
            <person name="Jones R.W."/>
            <person name="Kamoun S."/>
            <person name="Krampis K."/>
            <person name="Lamour K.H."/>
            <person name="Lee M.K."/>
            <person name="McDonald W.H."/>
            <person name="Medina M."/>
            <person name="Meijer H.J."/>
            <person name="Nordberg E.K."/>
            <person name="Maclean D.J."/>
            <person name="Ospina-Giraldo M.D."/>
            <person name="Morris P.F."/>
            <person name="Phuntumart V."/>
            <person name="Putnam N.H."/>
            <person name="Rash S."/>
            <person name="Rose J.K."/>
            <person name="Sakihama Y."/>
            <person name="Salamov A.A."/>
            <person name="Savidor A."/>
            <person name="Scheuring C.F."/>
            <person name="Smith B.M."/>
            <person name="Sobral B.W."/>
            <person name="Terry A."/>
            <person name="Torto-Alalibo T.A."/>
            <person name="Win J."/>
            <person name="Xu Z."/>
            <person name="Zhang H."/>
            <person name="Grigoriev I.V."/>
            <person name="Rokhsar D.S."/>
            <person name="Boore J.L."/>
        </authorList>
    </citation>
    <scope>NUCLEOTIDE SEQUENCE [LARGE SCALE GENOMIC DNA]</scope>
    <source>
        <strain evidence="9">Pr102</strain>
    </source>
</reference>
<dbReference type="PANTHER" id="PTHR16230">
    <property type="entry name" value="CAPPUCCINO"/>
    <property type="match status" value="1"/>
</dbReference>
<proteinExistence type="inferred from homology"/>
<dbReference type="GO" id="GO:0052040">
    <property type="term" value="P:symbiont-mediated perturbation of host programmed cell death"/>
    <property type="evidence" value="ECO:0007669"/>
    <property type="project" value="UniProtKB-KW"/>
</dbReference>
<evidence type="ECO:0000256" key="6">
    <source>
        <dbReference type="SAM" id="MobiDB-lite"/>
    </source>
</evidence>
<evidence type="ECO:0000256" key="2">
    <source>
        <dbReference type="ARBA" id="ARBA00009544"/>
    </source>
</evidence>
<dbReference type="VEuPathDB" id="FungiDB:KRP23_13844"/>
<sequence>MNAKTILAIATAAFIGSAAASSSSSSDACSTTQQTSAYTTLASLLTLDSFQGCVDDSGYSLLYSTSLPTDAEYALMCASSDCQSLIESIISLNPPDCTLDVPTSGLEVNVYELANGFSSICSSLSSDSSTSTSSTTTTTATSTAASTSTDTTSTTTTATTTTSSPATSTAASTASDATTSSNSTEAATTASSSDSTTTTTAAASCFPLAKIFTTALTSSKAMASLPTLLLFCDYLESRLHTSSLALLRRMLTDFFAGNEHTLQDFMRLGASVVSVMPVERKGLRHQAEADRLLTEQKKEDNVLERPPNQRDTSEQLWTQVDTQRSQPPHPCVFHYLAARVATKNILWLRDLFHEFCIGEDTLMREFVRRGDEPITVVPVDVQALRMAPLPPPPLMASTAVSSDATARTGTATLSEMSPLPTLSPQNKRPKRSEREKQTEVEAAADGRTRKKTRRASVVAREQEAELALNAGTTLSEIQASPDEMRMVIVCAVKRLEEKEPWKYAFKTASLVMPFSRAKYPVLVTLLLEFWKANARAVWERKFWSPLSRSRNFEPHTQRRCRQSRAQNFFEKNVIYPVYEELGAAFFVKMDRRAELYSGWYYLDQAVDLFTLAQRCGLPKCLQYIESEASKRFPVAPGSGRNFYLRVNGKSRSMWSSSEALKPVLDEIVAITAED</sequence>
<dbReference type="InterPro" id="IPR024857">
    <property type="entry name" value="Cappuccino"/>
</dbReference>
<dbReference type="EnsemblProtists" id="Phyra78564">
    <property type="protein sequence ID" value="Phyra78564"/>
    <property type="gene ID" value="Phyra78564"/>
</dbReference>
<dbReference type="eggNOG" id="ENOG502SJJX">
    <property type="taxonomic scope" value="Eukaryota"/>
</dbReference>
<feature type="chain" id="PRO_5003586698" evidence="7">
    <location>
        <begin position="21"/>
        <end position="674"/>
    </location>
</feature>
<comment type="similarity">
    <text evidence="2">Belongs to the elicitin family.</text>
</comment>
<name>H3GPE1_PHYRM</name>
<evidence type="ECO:0000256" key="7">
    <source>
        <dbReference type="SAM" id="SignalP"/>
    </source>
</evidence>
<feature type="compositionally biased region" description="Basic and acidic residues" evidence="6">
    <location>
        <begin position="432"/>
        <end position="447"/>
    </location>
</feature>
<accession>H3GPE1</accession>
<dbReference type="GO" id="GO:0031083">
    <property type="term" value="C:BLOC-1 complex"/>
    <property type="evidence" value="ECO:0000318"/>
    <property type="project" value="GO_Central"/>
</dbReference>
<keyword evidence="7" id="KW-0732">Signal</keyword>
<evidence type="ECO:0000256" key="5">
    <source>
        <dbReference type="ARBA" id="ARBA00023157"/>
    </source>
</evidence>
<dbReference type="HOGENOM" id="CLU_025030_1_0_1"/>
<dbReference type="PANTHER" id="PTHR16230:SF3">
    <property type="entry name" value="BIOGENESIS OF LYSOSOMAL ORGANELLES COMPLEX-1, SUBUNIT 4, CAPPUCCINO"/>
    <property type="match status" value="1"/>
</dbReference>
<feature type="compositionally biased region" description="Basic and acidic residues" evidence="6">
    <location>
        <begin position="294"/>
        <end position="313"/>
    </location>
</feature>
<dbReference type="SUPFAM" id="SSF48647">
    <property type="entry name" value="Fungal elicitin"/>
    <property type="match status" value="1"/>
</dbReference>
<keyword evidence="4" id="KW-0928">Hypersensitive response elicitation</keyword>
<dbReference type="PRINTS" id="PR00948">
    <property type="entry name" value="ELICITIN"/>
</dbReference>
<dbReference type="Gene3D" id="1.10.239.10">
    <property type="entry name" value="Elicitin domain"/>
    <property type="match status" value="1"/>
</dbReference>
<dbReference type="Pfam" id="PF00964">
    <property type="entry name" value="Elicitin"/>
    <property type="match status" value="1"/>
</dbReference>
<dbReference type="OMA" id="CAYLEHR"/>
<dbReference type="Proteomes" id="UP000005238">
    <property type="component" value="Unassembled WGS sequence"/>
</dbReference>
<evidence type="ECO:0000313" key="8">
    <source>
        <dbReference type="EnsemblProtists" id="Phyra78564"/>
    </source>
</evidence>
<dbReference type="VEuPathDB" id="FungiDB:KRP22_4556"/>
<reference evidence="8" key="2">
    <citation type="submission" date="2015-06" db="UniProtKB">
        <authorList>
            <consortium name="EnsemblProtists"/>
        </authorList>
    </citation>
    <scope>IDENTIFICATION</scope>
    <source>
        <strain evidence="8">Pr102</strain>
    </source>
</reference>
<dbReference type="EMBL" id="DS566029">
    <property type="status" value="NOT_ANNOTATED_CDS"/>
    <property type="molecule type" value="Genomic_DNA"/>
</dbReference>
<feature type="region of interest" description="Disordered" evidence="6">
    <location>
        <begin position="294"/>
        <end position="314"/>
    </location>
</feature>
<keyword evidence="3" id="KW-0964">Secreted</keyword>